<sequence>MNEVYVSICDFVKACRNEFLAVQKWRSYTAAADMSSLRATMPASLHRPASSAPVKRLVSSAKHLKLASSPSFI</sequence>
<keyword evidence="2" id="KW-1185">Reference proteome</keyword>
<dbReference type="EMBL" id="CM056811">
    <property type="protein sequence ID" value="KAJ8635757.1"/>
    <property type="molecule type" value="Genomic_DNA"/>
</dbReference>
<evidence type="ECO:0000313" key="2">
    <source>
        <dbReference type="Proteomes" id="UP001234297"/>
    </source>
</evidence>
<reference evidence="1 2" key="1">
    <citation type="journal article" date="2022" name="Hortic Res">
        <title>A haplotype resolved chromosomal level avocado genome allows analysis of novel avocado genes.</title>
        <authorList>
            <person name="Nath O."/>
            <person name="Fletcher S.J."/>
            <person name="Hayward A."/>
            <person name="Shaw L.M."/>
            <person name="Masouleh A.K."/>
            <person name="Furtado A."/>
            <person name="Henry R.J."/>
            <person name="Mitter N."/>
        </authorList>
    </citation>
    <scope>NUCLEOTIDE SEQUENCE [LARGE SCALE GENOMIC DNA]</scope>
    <source>
        <strain evidence="2">cv. Hass</strain>
    </source>
</reference>
<evidence type="ECO:0000313" key="1">
    <source>
        <dbReference type="EMBL" id="KAJ8635757.1"/>
    </source>
</evidence>
<accession>A0ACC2LQQ7</accession>
<name>A0ACC2LQQ7_PERAE</name>
<organism evidence="1 2">
    <name type="scientific">Persea americana</name>
    <name type="common">Avocado</name>
    <dbReference type="NCBI Taxonomy" id="3435"/>
    <lineage>
        <taxon>Eukaryota</taxon>
        <taxon>Viridiplantae</taxon>
        <taxon>Streptophyta</taxon>
        <taxon>Embryophyta</taxon>
        <taxon>Tracheophyta</taxon>
        <taxon>Spermatophyta</taxon>
        <taxon>Magnoliopsida</taxon>
        <taxon>Magnoliidae</taxon>
        <taxon>Laurales</taxon>
        <taxon>Lauraceae</taxon>
        <taxon>Persea</taxon>
    </lineage>
</organism>
<comment type="caution">
    <text evidence="1">The sequence shown here is derived from an EMBL/GenBank/DDBJ whole genome shotgun (WGS) entry which is preliminary data.</text>
</comment>
<proteinExistence type="predicted"/>
<dbReference type="Proteomes" id="UP001234297">
    <property type="component" value="Chromosome 3"/>
</dbReference>
<protein>
    <submittedName>
        <fullName evidence="1">Uncharacterized protein</fullName>
    </submittedName>
</protein>
<gene>
    <name evidence="1" type="ORF">MRB53_010024</name>
</gene>